<gene>
    <name evidence="1" type="ORF">I8J32_005745</name>
</gene>
<protein>
    <submittedName>
        <fullName evidence="1">Uncharacterized protein</fullName>
    </submittedName>
</protein>
<dbReference type="Proteomes" id="UP000639274">
    <property type="component" value="Chromosome"/>
</dbReference>
<dbReference type="AlphaFoldDB" id="A0A974Y2E0"/>
<sequence length="135" mass="14865">MAALQDALVPALVSLTERQRRRAVKMGDGSQAFCRIACDVARKNAGLLPRDFDLEEMARDLASHDALAERFVVLSNLMERVRDTDLALGSDAMAASLEAYAHLKVAGKAEGVDGLRKLLSRRFRGQRRTEEPAKV</sequence>
<proteinExistence type="predicted"/>
<dbReference type="KEGG" id="lsf:I8J32_005745"/>
<accession>A0A974Y2E0</accession>
<evidence type="ECO:0000313" key="2">
    <source>
        <dbReference type="Proteomes" id="UP000639274"/>
    </source>
</evidence>
<evidence type="ECO:0000313" key="1">
    <source>
        <dbReference type="EMBL" id="QSX79978.1"/>
    </source>
</evidence>
<dbReference type="EMBL" id="CP071518">
    <property type="protein sequence ID" value="QSX79978.1"/>
    <property type="molecule type" value="Genomic_DNA"/>
</dbReference>
<keyword evidence="2" id="KW-1185">Reference proteome</keyword>
<organism evidence="1 2">
    <name type="scientific">Agrilutibacter solisilvae</name>
    <dbReference type="NCBI Taxonomy" id="2763317"/>
    <lineage>
        <taxon>Bacteria</taxon>
        <taxon>Pseudomonadati</taxon>
        <taxon>Pseudomonadota</taxon>
        <taxon>Gammaproteobacteria</taxon>
        <taxon>Lysobacterales</taxon>
        <taxon>Lysobacteraceae</taxon>
        <taxon>Agrilutibacter</taxon>
    </lineage>
</organism>
<reference evidence="1 2" key="1">
    <citation type="submission" date="2021-03" db="EMBL/GenBank/DDBJ databases">
        <title>Lysobacter sp. nov. isolated from soil of gangwondo yeongwol, south Korea.</title>
        <authorList>
            <person name="Kim K.R."/>
            <person name="Kim K.H."/>
            <person name="Jeon C.O."/>
        </authorList>
    </citation>
    <scope>NUCLEOTIDE SEQUENCE [LARGE SCALE GENOMIC DNA]</scope>
    <source>
        <strain evidence="1 2">R19</strain>
    </source>
</reference>
<name>A0A974Y2E0_9GAMM</name>